<name>A0A813EFH3_POLGL</name>
<feature type="region of interest" description="Disordered" evidence="1">
    <location>
        <begin position="70"/>
        <end position="110"/>
    </location>
</feature>
<evidence type="ECO:0000313" key="3">
    <source>
        <dbReference type="Proteomes" id="UP000654075"/>
    </source>
</evidence>
<dbReference type="Proteomes" id="UP000654075">
    <property type="component" value="Unassembled WGS sequence"/>
</dbReference>
<evidence type="ECO:0000256" key="1">
    <source>
        <dbReference type="SAM" id="MobiDB-lite"/>
    </source>
</evidence>
<feature type="compositionally biased region" description="Basic residues" evidence="1">
    <location>
        <begin position="70"/>
        <end position="80"/>
    </location>
</feature>
<organism evidence="2 3">
    <name type="scientific">Polarella glacialis</name>
    <name type="common">Dinoflagellate</name>
    <dbReference type="NCBI Taxonomy" id="89957"/>
    <lineage>
        <taxon>Eukaryota</taxon>
        <taxon>Sar</taxon>
        <taxon>Alveolata</taxon>
        <taxon>Dinophyceae</taxon>
        <taxon>Suessiales</taxon>
        <taxon>Suessiaceae</taxon>
        <taxon>Polarella</taxon>
    </lineage>
</organism>
<evidence type="ECO:0000313" key="2">
    <source>
        <dbReference type="EMBL" id="CAE8600886.1"/>
    </source>
</evidence>
<comment type="caution">
    <text evidence="2">The sequence shown here is derived from an EMBL/GenBank/DDBJ whole genome shotgun (WGS) entry which is preliminary data.</text>
</comment>
<accession>A0A813EFH3</accession>
<gene>
    <name evidence="2" type="ORF">PGLA1383_LOCUS19189</name>
</gene>
<protein>
    <submittedName>
        <fullName evidence="2">Uncharacterized protein</fullName>
    </submittedName>
</protein>
<feature type="region of interest" description="Disordered" evidence="1">
    <location>
        <begin position="1"/>
        <end position="21"/>
    </location>
</feature>
<proteinExistence type="predicted"/>
<dbReference type="AlphaFoldDB" id="A0A813EFH3"/>
<sequence>AIFERHGVKQRLTSHAGQRRETWEQVAKGLHRLSVEIDEETVDSLSSGDQATVLELLQELHLVHRHWLASEAKRKKRRQADRRAQPQQGSGYAAKALGARTPQHGAPQDE</sequence>
<feature type="non-terminal residue" evidence="2">
    <location>
        <position position="1"/>
    </location>
</feature>
<feature type="non-terminal residue" evidence="2">
    <location>
        <position position="110"/>
    </location>
</feature>
<reference evidence="2" key="1">
    <citation type="submission" date="2021-02" db="EMBL/GenBank/DDBJ databases">
        <authorList>
            <person name="Dougan E. K."/>
            <person name="Rhodes N."/>
            <person name="Thang M."/>
            <person name="Chan C."/>
        </authorList>
    </citation>
    <scope>NUCLEOTIDE SEQUENCE</scope>
</reference>
<dbReference type="EMBL" id="CAJNNV010012556">
    <property type="protein sequence ID" value="CAE8600886.1"/>
    <property type="molecule type" value="Genomic_DNA"/>
</dbReference>
<keyword evidence="3" id="KW-1185">Reference proteome</keyword>